<dbReference type="AlphaFoldDB" id="A0AA88WIR4"/>
<dbReference type="Proteomes" id="UP001188597">
    <property type="component" value="Unassembled WGS sequence"/>
</dbReference>
<evidence type="ECO:0000256" key="2">
    <source>
        <dbReference type="ARBA" id="ARBA00022737"/>
    </source>
</evidence>
<dbReference type="PANTHER" id="PTHR31490">
    <property type="entry name" value="GLYCOSYL HYDROLASE"/>
    <property type="match status" value="1"/>
</dbReference>
<dbReference type="InterPro" id="IPR008979">
    <property type="entry name" value="Galactose-bd-like_sf"/>
</dbReference>
<sequence length="1224" mass="138383">SLIEASSYNHSASIKCLANPLVPQYGGGLVVNSQFDKGLEGWHTFGSGKISTRTSALGNQFIVASDRHQASDSFSQWLYLEEGLIYTFSAWVRISEGKETVVVALRDSSKPRMVIGSVIAQSECWSMVKGGITVNVSTTFELYFESNNTRIELWVDNVSLQPFTKSQWRDQQTKSVEKVRKRKLRLHVFDKQGEKLQGAKIIIEQKKPHFPIGCAVAATILNNIDYQNWFTSRGFAATTFDNEMKWYFTEQSQGHENYTIPDAMVAFFKQHGVSVRGHCIYWADGKYNLAWVKALPPRELLNAAIRRIGSVMSRYAGEVIAWDVVNENVHFHFFEERLGQNASAMFYKIAAALDQQATMFLNEYNTSECPEDMDVIPSKYIQRLEQIRSFPGNENMVIALGLQGHFDSNPNLPYIRACLDILGETKMPIWFTEFDIGRGPNQAEYLEEVMREAYSHPAVQGIILWPGNVPRGCKSECLVEFQGDPPQNCSKMCLTDSNFKNLPTGDVVDKLLKEWTRERLDGDTDDDGVYEHQVFYGHHLVTISDPRCGIEASSYDHSTSIKCLADPLVPQYQGGLVVNPQFDRGLEGWNMFGNGKVYVRKSDLENQFIVAYDRCQASDSFLQWVNLNEGLLYTFSAWVQISEGKGIVAAVLRDSSNSRTVIGSVVAQSGCWSMVKGGITANVSIRYELYFESNNTGTELWADSVSLQPFTNTQWRAQQTENIEKVRKRKLRVHVTDKEGNKLQRARITLEQKIAQFPIGCAVAATILNHTNYLWSKEEKKVQGLFFDDADDDNDEDLNMQDEQGDDQTPPQSPNPRTPASTPSSSSSSSNSGGAPMKMRNSNYGRDLDDRKSTSGYAFHIGSAIFSWSSKKQQIVALSTCEAEYIAAAACTEMKWYYTEQNHGQENYTVPDAMLAFFRQHGVCVRGHCVHWAHEKFNPDWAKALSPSELWDASLKRVGSVMSRYAGQVIAWDVMNENMHYQFFEERLGRQNASAMFYNVAKALDPKATLFLNEYNTLENPNDMDVTPSRYIQRLEEIRSYSGNEEMVNALGLQAHFDNYPNLPYVRASLDILGETKMPIWLTEFDIGRGPNQAGYLEEVMREAYSHPAVQGIILWPGNIPHGCRSECLKEFTGDPPRNCSKMCLTDSNFKNLPNGDVVDRLMKEWNGENLKGSTDENGVYEHQVFHGQHLLTILNPCTGQKVTRQLEVTKDEKSEPLDLWLSI</sequence>
<keyword evidence="5" id="KW-0624">Polysaccharide degradation</keyword>
<dbReference type="PANTHER" id="PTHR31490:SF80">
    <property type="entry name" value="ENDO-1,4-BETA-XYLANASE A-LIKE ISOFORM X1"/>
    <property type="match status" value="1"/>
</dbReference>
<feature type="compositionally biased region" description="Acidic residues" evidence="6">
    <location>
        <begin position="788"/>
        <end position="806"/>
    </location>
</feature>
<dbReference type="Pfam" id="PF02018">
    <property type="entry name" value="CBM_4_9"/>
    <property type="match status" value="2"/>
</dbReference>
<dbReference type="InterPro" id="IPR001000">
    <property type="entry name" value="GH10_dom"/>
</dbReference>
<feature type="domain" description="GH10" evidence="7">
    <location>
        <begin position="851"/>
        <end position="1162"/>
    </location>
</feature>
<dbReference type="EMBL" id="JAVXUP010000459">
    <property type="protein sequence ID" value="KAK3027474.1"/>
    <property type="molecule type" value="Genomic_DNA"/>
</dbReference>
<dbReference type="PROSITE" id="PS51760">
    <property type="entry name" value="GH10_2"/>
    <property type="match status" value="2"/>
</dbReference>
<feature type="domain" description="GH10" evidence="7">
    <location>
        <begin position="204"/>
        <end position="511"/>
    </location>
</feature>
<keyword evidence="2" id="KW-0677">Repeat</keyword>
<dbReference type="SMART" id="SM00633">
    <property type="entry name" value="Glyco_10"/>
    <property type="match status" value="1"/>
</dbReference>
<evidence type="ECO:0000256" key="6">
    <source>
        <dbReference type="SAM" id="MobiDB-lite"/>
    </source>
</evidence>
<organism evidence="8 9">
    <name type="scientific">Escallonia herrerae</name>
    <dbReference type="NCBI Taxonomy" id="1293975"/>
    <lineage>
        <taxon>Eukaryota</taxon>
        <taxon>Viridiplantae</taxon>
        <taxon>Streptophyta</taxon>
        <taxon>Embryophyta</taxon>
        <taxon>Tracheophyta</taxon>
        <taxon>Spermatophyta</taxon>
        <taxon>Magnoliopsida</taxon>
        <taxon>eudicotyledons</taxon>
        <taxon>Gunneridae</taxon>
        <taxon>Pentapetalae</taxon>
        <taxon>asterids</taxon>
        <taxon>campanulids</taxon>
        <taxon>Escalloniales</taxon>
        <taxon>Escalloniaceae</taxon>
        <taxon>Escallonia</taxon>
    </lineage>
</organism>
<comment type="caution">
    <text evidence="8">The sequence shown here is derived from an EMBL/GenBank/DDBJ whole genome shotgun (WGS) entry which is preliminary data.</text>
</comment>
<dbReference type="SUPFAM" id="SSF49785">
    <property type="entry name" value="Galactose-binding domain-like"/>
    <property type="match status" value="2"/>
</dbReference>
<feature type="non-terminal residue" evidence="8">
    <location>
        <position position="1"/>
    </location>
</feature>
<dbReference type="InterPro" id="IPR044846">
    <property type="entry name" value="GH10"/>
</dbReference>
<dbReference type="GO" id="GO:0031176">
    <property type="term" value="F:endo-1,4-beta-xylanase activity"/>
    <property type="evidence" value="ECO:0007669"/>
    <property type="project" value="UniProtKB-ARBA"/>
</dbReference>
<dbReference type="Gene3D" id="3.20.20.80">
    <property type="entry name" value="Glycosidases"/>
    <property type="match status" value="2"/>
</dbReference>
<keyword evidence="9" id="KW-1185">Reference proteome</keyword>
<evidence type="ECO:0000313" key="9">
    <source>
        <dbReference type="Proteomes" id="UP001188597"/>
    </source>
</evidence>
<dbReference type="SUPFAM" id="SSF51445">
    <property type="entry name" value="(Trans)glycosidases"/>
    <property type="match status" value="2"/>
</dbReference>
<evidence type="ECO:0000259" key="7">
    <source>
        <dbReference type="PROSITE" id="PS51760"/>
    </source>
</evidence>
<feature type="compositionally biased region" description="Low complexity" evidence="6">
    <location>
        <begin position="818"/>
        <end position="836"/>
    </location>
</feature>
<feature type="region of interest" description="Disordered" evidence="6">
    <location>
        <begin position="788"/>
        <end position="847"/>
    </location>
</feature>
<keyword evidence="4" id="KW-0119">Carbohydrate metabolism</keyword>
<dbReference type="CDD" id="cd09272">
    <property type="entry name" value="RNase_HI_RT_Ty1"/>
    <property type="match status" value="1"/>
</dbReference>
<evidence type="ECO:0000256" key="4">
    <source>
        <dbReference type="ARBA" id="ARBA00023277"/>
    </source>
</evidence>
<protein>
    <recommendedName>
        <fullName evidence="7">GH10 domain-containing protein</fullName>
    </recommendedName>
</protein>
<name>A0AA88WIR4_9ASTE</name>
<dbReference type="GO" id="GO:0000272">
    <property type="term" value="P:polysaccharide catabolic process"/>
    <property type="evidence" value="ECO:0007669"/>
    <property type="project" value="UniProtKB-KW"/>
</dbReference>
<dbReference type="InterPro" id="IPR003305">
    <property type="entry name" value="CenC_carb-bd"/>
</dbReference>
<proteinExistence type="inferred from homology"/>
<dbReference type="Pfam" id="PF00331">
    <property type="entry name" value="Glyco_hydro_10"/>
    <property type="match status" value="2"/>
</dbReference>
<evidence type="ECO:0000256" key="1">
    <source>
        <dbReference type="ARBA" id="ARBA00007495"/>
    </source>
</evidence>
<evidence type="ECO:0000313" key="8">
    <source>
        <dbReference type="EMBL" id="KAK3027474.1"/>
    </source>
</evidence>
<dbReference type="Gene3D" id="2.60.120.260">
    <property type="entry name" value="Galactose-binding domain-like"/>
    <property type="match status" value="2"/>
</dbReference>
<gene>
    <name evidence="8" type="ORF">RJ639_041080</name>
</gene>
<evidence type="ECO:0000256" key="5">
    <source>
        <dbReference type="ARBA" id="ARBA00023326"/>
    </source>
</evidence>
<evidence type="ECO:0000256" key="3">
    <source>
        <dbReference type="ARBA" id="ARBA00022801"/>
    </source>
</evidence>
<comment type="similarity">
    <text evidence="1">Belongs to the glycosyl hydrolase 10 (cellulase F) family.</text>
</comment>
<keyword evidence="3" id="KW-0378">Hydrolase</keyword>
<accession>A0AA88WIR4</accession>
<reference evidence="8" key="1">
    <citation type="submission" date="2022-12" db="EMBL/GenBank/DDBJ databases">
        <title>Draft genome assemblies for two species of Escallonia (Escalloniales).</title>
        <authorList>
            <person name="Chanderbali A."/>
            <person name="Dervinis C."/>
            <person name="Anghel I."/>
            <person name="Soltis D."/>
            <person name="Soltis P."/>
            <person name="Zapata F."/>
        </authorList>
    </citation>
    <scope>NUCLEOTIDE SEQUENCE</scope>
    <source>
        <strain evidence="8">UCBG64.0493</strain>
        <tissue evidence="8">Leaf</tissue>
    </source>
</reference>
<dbReference type="InterPro" id="IPR017853">
    <property type="entry name" value="GH"/>
</dbReference>